<proteinExistence type="inferred from homology"/>
<keyword evidence="5" id="KW-1133">Transmembrane helix</keyword>
<comment type="similarity">
    <text evidence="2">Belongs to the MICOS complex subunit Mic60 family.</text>
</comment>
<keyword evidence="4" id="KW-0999">Mitochondrion inner membrane</keyword>
<evidence type="ECO:0000256" key="2">
    <source>
        <dbReference type="ARBA" id="ARBA00010877"/>
    </source>
</evidence>
<evidence type="ECO:0000256" key="8">
    <source>
        <dbReference type="SAM" id="Coils"/>
    </source>
</evidence>
<name>A0AAV3PRW4_LITER</name>
<reference evidence="10 11" key="1">
    <citation type="submission" date="2024-01" db="EMBL/GenBank/DDBJ databases">
        <title>The complete chloroplast genome sequence of Lithospermum erythrorhizon: insights into the phylogenetic relationship among Boraginaceae species and the maternal lineages of purple gromwells.</title>
        <authorList>
            <person name="Okada T."/>
            <person name="Watanabe K."/>
        </authorList>
    </citation>
    <scope>NUCLEOTIDE SEQUENCE [LARGE SCALE GENOMIC DNA]</scope>
</reference>
<feature type="region of interest" description="Disordered" evidence="9">
    <location>
        <begin position="1"/>
        <end position="43"/>
    </location>
</feature>
<protein>
    <submittedName>
        <fullName evidence="10">Uncharacterized protein</fullName>
    </submittedName>
</protein>
<accession>A0AAV3PRW4</accession>
<dbReference type="PANTHER" id="PTHR15415:SF7">
    <property type="entry name" value="MICOS COMPLEX SUBUNIT MIC60"/>
    <property type="match status" value="1"/>
</dbReference>
<dbReference type="PANTHER" id="PTHR15415">
    <property type="entry name" value="MITOFILIN"/>
    <property type="match status" value="1"/>
</dbReference>
<dbReference type="Proteomes" id="UP001454036">
    <property type="component" value="Unassembled WGS sequence"/>
</dbReference>
<keyword evidence="7" id="KW-0472">Membrane</keyword>
<gene>
    <name evidence="10" type="ORF">LIER_11388</name>
</gene>
<evidence type="ECO:0000256" key="9">
    <source>
        <dbReference type="SAM" id="MobiDB-lite"/>
    </source>
</evidence>
<evidence type="ECO:0000313" key="10">
    <source>
        <dbReference type="EMBL" id="GAA0153065.1"/>
    </source>
</evidence>
<organism evidence="10 11">
    <name type="scientific">Lithospermum erythrorhizon</name>
    <name type="common">Purple gromwell</name>
    <name type="synonym">Lithospermum officinale var. erythrorhizon</name>
    <dbReference type="NCBI Taxonomy" id="34254"/>
    <lineage>
        <taxon>Eukaryota</taxon>
        <taxon>Viridiplantae</taxon>
        <taxon>Streptophyta</taxon>
        <taxon>Embryophyta</taxon>
        <taxon>Tracheophyta</taxon>
        <taxon>Spermatophyta</taxon>
        <taxon>Magnoliopsida</taxon>
        <taxon>eudicotyledons</taxon>
        <taxon>Gunneridae</taxon>
        <taxon>Pentapetalae</taxon>
        <taxon>asterids</taxon>
        <taxon>lamiids</taxon>
        <taxon>Boraginales</taxon>
        <taxon>Boraginaceae</taxon>
        <taxon>Boraginoideae</taxon>
        <taxon>Lithospermeae</taxon>
        <taxon>Lithospermum</taxon>
    </lineage>
</organism>
<feature type="compositionally biased region" description="Polar residues" evidence="9">
    <location>
        <begin position="1"/>
        <end position="36"/>
    </location>
</feature>
<comment type="subcellular location">
    <subcellularLocation>
        <location evidence="1">Mitochondrion inner membrane</location>
    </subcellularLocation>
</comment>
<evidence type="ECO:0000256" key="7">
    <source>
        <dbReference type="ARBA" id="ARBA00023136"/>
    </source>
</evidence>
<keyword evidence="3" id="KW-0812">Transmembrane</keyword>
<evidence type="ECO:0000313" key="11">
    <source>
        <dbReference type="Proteomes" id="UP001454036"/>
    </source>
</evidence>
<feature type="coiled-coil region" evidence="8">
    <location>
        <begin position="153"/>
        <end position="180"/>
    </location>
</feature>
<dbReference type="GO" id="GO:0061617">
    <property type="term" value="C:MICOS complex"/>
    <property type="evidence" value="ECO:0007669"/>
    <property type="project" value="TreeGrafter"/>
</dbReference>
<evidence type="ECO:0000256" key="4">
    <source>
        <dbReference type="ARBA" id="ARBA00022792"/>
    </source>
</evidence>
<dbReference type="EMBL" id="BAABME010002108">
    <property type="protein sequence ID" value="GAA0153065.1"/>
    <property type="molecule type" value="Genomic_DNA"/>
</dbReference>
<comment type="caution">
    <text evidence="10">The sequence shown here is derived from an EMBL/GenBank/DDBJ whole genome shotgun (WGS) entry which is preliminary data.</text>
</comment>
<evidence type="ECO:0000256" key="3">
    <source>
        <dbReference type="ARBA" id="ARBA00022692"/>
    </source>
</evidence>
<evidence type="ECO:0000256" key="1">
    <source>
        <dbReference type="ARBA" id="ARBA00004273"/>
    </source>
</evidence>
<evidence type="ECO:0000256" key="6">
    <source>
        <dbReference type="ARBA" id="ARBA00023128"/>
    </source>
</evidence>
<evidence type="ECO:0000256" key="5">
    <source>
        <dbReference type="ARBA" id="ARBA00022989"/>
    </source>
</evidence>
<keyword evidence="6" id="KW-0496">Mitochondrion</keyword>
<keyword evidence="11" id="KW-1185">Reference proteome</keyword>
<dbReference type="AlphaFoldDB" id="A0AAV3PRW4"/>
<dbReference type="GO" id="GO:0042407">
    <property type="term" value="P:cristae formation"/>
    <property type="evidence" value="ECO:0007669"/>
    <property type="project" value="TreeGrafter"/>
</dbReference>
<dbReference type="InterPro" id="IPR019133">
    <property type="entry name" value="MIC60"/>
</dbReference>
<keyword evidence="8" id="KW-0175">Coiled coil</keyword>
<sequence>MNSSKFTEVSNEYACASSSNAEEISDTESLATNPSTGEPKAVEGLPTEVQDTSVPITHGIYIIHAQDIAKDDARGKTSSLLDEYYLRDSSRETLSSNKVRTQCYPFIGLILDEAIKDLNDAYITKDGKLVLDCLVAVHEAEKRQAAVDARTFGEEKRMMKEKYEKELKDARARKLMYAEREVLLEKGALALEDSLSKGLPIKKKY</sequence>